<evidence type="ECO:0000313" key="6">
    <source>
        <dbReference type="Proteomes" id="UP000515158"/>
    </source>
</evidence>
<feature type="domain" description="CUB" evidence="5">
    <location>
        <begin position="277"/>
        <end position="395"/>
    </location>
</feature>
<feature type="chain" id="PRO_5028236393" evidence="4">
    <location>
        <begin position="39"/>
        <end position="966"/>
    </location>
</feature>
<dbReference type="InterPro" id="IPR000859">
    <property type="entry name" value="CUB_dom"/>
</dbReference>
<feature type="signal peptide" evidence="4">
    <location>
        <begin position="1"/>
        <end position="38"/>
    </location>
</feature>
<dbReference type="PANTHER" id="PTHR47537">
    <property type="entry name" value="CUBILIN"/>
    <property type="match status" value="1"/>
</dbReference>
<dbReference type="CDD" id="cd00041">
    <property type="entry name" value="CUB"/>
    <property type="match status" value="1"/>
</dbReference>
<dbReference type="GeneID" id="117641645"/>
<dbReference type="OrthoDB" id="10063988at2759"/>
<dbReference type="InParanoid" id="A0A6P8YF05"/>
<dbReference type="AlphaFoldDB" id="A0A6P8YF05"/>
<organism evidence="7">
    <name type="scientific">Thrips palmi</name>
    <name type="common">Melon thrips</name>
    <dbReference type="NCBI Taxonomy" id="161013"/>
    <lineage>
        <taxon>Eukaryota</taxon>
        <taxon>Metazoa</taxon>
        <taxon>Ecdysozoa</taxon>
        <taxon>Arthropoda</taxon>
        <taxon>Hexapoda</taxon>
        <taxon>Insecta</taxon>
        <taxon>Pterygota</taxon>
        <taxon>Neoptera</taxon>
        <taxon>Paraneoptera</taxon>
        <taxon>Thysanoptera</taxon>
        <taxon>Terebrantia</taxon>
        <taxon>Thripoidea</taxon>
        <taxon>Thripidae</taxon>
        <taxon>Thrips</taxon>
    </lineage>
</organism>
<keyword evidence="4" id="KW-0732">Signal</keyword>
<accession>A0A6P8YF05</accession>
<dbReference type="KEGG" id="tpal:117641645"/>
<dbReference type="PANTHER" id="PTHR47537:SF3">
    <property type="entry name" value="CUB DOMAIN-CONTAINING PROTEIN"/>
    <property type="match status" value="1"/>
</dbReference>
<feature type="compositionally biased region" description="Basic and acidic residues" evidence="3">
    <location>
        <begin position="400"/>
        <end position="424"/>
    </location>
</feature>
<dbReference type="InterPro" id="IPR035914">
    <property type="entry name" value="Sperma_CUB_dom_sf"/>
</dbReference>
<dbReference type="Gene3D" id="2.60.120.290">
    <property type="entry name" value="Spermadhesin, CUB domain"/>
    <property type="match status" value="1"/>
</dbReference>
<name>A0A6P8YF05_THRPL</name>
<evidence type="ECO:0000256" key="3">
    <source>
        <dbReference type="SAM" id="MobiDB-lite"/>
    </source>
</evidence>
<comment type="caution">
    <text evidence="2">Lacks conserved residue(s) required for the propagation of feature annotation.</text>
</comment>
<evidence type="ECO:0000313" key="7">
    <source>
        <dbReference type="RefSeq" id="XP_034235031.1"/>
    </source>
</evidence>
<reference evidence="7" key="1">
    <citation type="submission" date="2025-08" db="UniProtKB">
        <authorList>
            <consortium name="RefSeq"/>
        </authorList>
    </citation>
    <scope>IDENTIFICATION</scope>
    <source>
        <tissue evidence="7">Total insect</tissue>
    </source>
</reference>
<proteinExistence type="predicted"/>
<protein>
    <submittedName>
        <fullName evidence="7">Uncharacterized protein LOC117641645</fullName>
    </submittedName>
</protein>
<keyword evidence="1" id="KW-1015">Disulfide bond</keyword>
<feature type="region of interest" description="Disordered" evidence="3">
    <location>
        <begin position="400"/>
        <end position="445"/>
    </location>
</feature>
<dbReference type="InterPro" id="IPR053207">
    <property type="entry name" value="Non-NMDA_GluR_Accessory"/>
</dbReference>
<dbReference type="GO" id="GO:0005886">
    <property type="term" value="C:plasma membrane"/>
    <property type="evidence" value="ECO:0007669"/>
    <property type="project" value="TreeGrafter"/>
</dbReference>
<dbReference type="Proteomes" id="UP000515158">
    <property type="component" value="Unplaced"/>
</dbReference>
<gene>
    <name evidence="7" type="primary">LOC117641645</name>
</gene>
<evidence type="ECO:0000256" key="4">
    <source>
        <dbReference type="SAM" id="SignalP"/>
    </source>
</evidence>
<sequence length="966" mass="103772">MRATPQPHGGPRGGPCRGSLLWLAGALLLLWPPELLCAVRDTGRDAPKDKQAKGNQPARTRAVPSNVTWTPIYQGEAARVDLWTVSTSGCACAWNASSTECACCVKEGGCHCGEAAPQRCAQCGLEKYCASMCNATIDSVTVLQRSGRSYGMIKSSNMDTPAVCSFTLLPDAKQRVEIQLYRLVGVGRYHNNSCQGGTLQLTDGTRAARGVSLCGANERFTTPVVMFADRGPATLTLRVTEPSERSQFLAYYSFTPANATGVGFLPKGGKRKENTECDWIYQDFTCAGGCVLASPGYPGLYPGGLSCGFLVTASSVRAKVTLELLAVNLPLAHCATDNIIIYHGSGPSGLRVHTICDMSKTVFELPGPNVYIQFNAGPSKPPYNYNGFLARLDFGKEENVRGEWREAKKEERRKDGEGREGRDRGKGHRATTTVTPPTPAPTALMDGASRGCAVAFSGTDLRSGVLDSRHHSGCYNLSVQFHGRPSDVVKLSIFNYKLKAPSCGSHFDIFLGPDMATPDKRLCSPMTKHAHDPSGRFQSQQTMMSRGSHMALNLVRSASLRPDQEFVDGAFLFHDKSTQGSPETDSLCSARFLGPNVTAAVAAAAQAEAEGRYLVATTATTDQLEAWGDPASGGGNAVAGGATGALAVPSGPGWAGSITSPGNQHLFWNVQGQLKCVQTFQPQAGQSVTLSLGALGLKPDPGCWTYCDGLGCRCFSEPTPLSSVDHVRVVDAAGFDLSCLCGDPDKIPLPLGIRSWGPLSLEYNVAHFTWAMKGFAMQADYAFAQDGACGRQKILRHSGTIESWRVRLDERVKGNNNHFVHMDCKWVLLSNIERELRISVSTPQSQPCGTWNITIHRYNEDEDVSRPLFTFCPRDSRKTFELPWKLNSVIVRLWALSPNVPEFTVSWHSQVAQAIMHKAVGVTSVAAGAPGSSSAAAFPLLVPVLLALLQLAGRQCGCVSASTSSR</sequence>
<dbReference type="PROSITE" id="PS01180">
    <property type="entry name" value="CUB"/>
    <property type="match status" value="1"/>
</dbReference>
<dbReference type="SUPFAM" id="SSF49854">
    <property type="entry name" value="Spermadhesin, CUB domain"/>
    <property type="match status" value="1"/>
</dbReference>
<keyword evidence="6" id="KW-1185">Reference proteome</keyword>
<evidence type="ECO:0000259" key="5">
    <source>
        <dbReference type="PROSITE" id="PS01180"/>
    </source>
</evidence>
<dbReference type="RefSeq" id="XP_034235031.1">
    <property type="nucleotide sequence ID" value="XM_034379140.1"/>
</dbReference>
<evidence type="ECO:0000256" key="1">
    <source>
        <dbReference type="ARBA" id="ARBA00023157"/>
    </source>
</evidence>
<evidence type="ECO:0000256" key="2">
    <source>
        <dbReference type="PROSITE-ProRule" id="PRU00059"/>
    </source>
</evidence>